<dbReference type="InterPro" id="IPR004875">
    <property type="entry name" value="DDE_SF_endonuclease_dom"/>
</dbReference>
<dbReference type="Proteomes" id="UP000054018">
    <property type="component" value="Unassembled WGS sequence"/>
</dbReference>
<dbReference type="AlphaFoldDB" id="A0A0C9Z652"/>
<dbReference type="GO" id="GO:0005634">
    <property type="term" value="C:nucleus"/>
    <property type="evidence" value="ECO:0007669"/>
    <property type="project" value="TreeGrafter"/>
</dbReference>
<reference evidence="2 3" key="1">
    <citation type="submission" date="2014-04" db="EMBL/GenBank/DDBJ databases">
        <authorList>
            <consortium name="DOE Joint Genome Institute"/>
            <person name="Kuo A."/>
            <person name="Kohler A."/>
            <person name="Costa M.D."/>
            <person name="Nagy L.G."/>
            <person name="Floudas D."/>
            <person name="Copeland A."/>
            <person name="Barry K.W."/>
            <person name="Cichocki N."/>
            <person name="Veneault-Fourrey C."/>
            <person name="LaButti K."/>
            <person name="Lindquist E.A."/>
            <person name="Lipzen A."/>
            <person name="Lundell T."/>
            <person name="Morin E."/>
            <person name="Murat C."/>
            <person name="Sun H."/>
            <person name="Tunlid A."/>
            <person name="Henrissat B."/>
            <person name="Grigoriev I.V."/>
            <person name="Hibbett D.S."/>
            <person name="Martin F."/>
            <person name="Nordberg H.P."/>
            <person name="Cantor M.N."/>
            <person name="Hua S.X."/>
        </authorList>
    </citation>
    <scope>NUCLEOTIDE SEQUENCE [LARGE SCALE GENOMIC DNA]</scope>
    <source>
        <strain evidence="2 3">441</strain>
    </source>
</reference>
<dbReference type="OrthoDB" id="162969at2759"/>
<feature type="domain" description="DDE-1" evidence="1">
    <location>
        <begin position="115"/>
        <end position="281"/>
    </location>
</feature>
<dbReference type="STRING" id="765257.A0A0C9Z652"/>
<sequence length="447" mass="51314">MENKGEQVNGPMLKEKRQRLEALFDVPEEERLRGDGWLAPFCRTYRIREHRRHGEAGSVNLSRVEVEQSRCQAISSKFAPRDCWNFDETSLFPFAPPDRGLSTKLMSGKKKEKFRITIGLACNSDGSEKFGPIYIGRSRKPRCFKKQTPEQRGFYYRSNKKAWMTADLFEEWVKRFDFKMRSENRHVCLFVDNFAGHSIGYNPTNVQIEPFEPNMTSFVQPCDAGIIRCFKALYRRNYCSRALDLDEAGEQNIYKVDLLEGMMMASSAWASVSKDTIKHCWDHTQIRASNRTGLKIRIPARPPPQLVTLENEVSSYLTELKSRNRIFGEPMALDNFLEPAEEAEVPDPLDFSGGDEAIVAQVHQEIAEGNGEVIEVESEDECEAEQEISATETLALCKRLEPACLQFTDLDSQVTLDLLKHLRLFRGRLQRVVDRNAKQTKISAFFK</sequence>
<dbReference type="PANTHER" id="PTHR19303:SF73">
    <property type="entry name" value="PROTEIN PDC2"/>
    <property type="match status" value="1"/>
</dbReference>
<organism evidence="2 3">
    <name type="scientific">Pisolithus microcarpus 441</name>
    <dbReference type="NCBI Taxonomy" id="765257"/>
    <lineage>
        <taxon>Eukaryota</taxon>
        <taxon>Fungi</taxon>
        <taxon>Dikarya</taxon>
        <taxon>Basidiomycota</taxon>
        <taxon>Agaricomycotina</taxon>
        <taxon>Agaricomycetes</taxon>
        <taxon>Agaricomycetidae</taxon>
        <taxon>Boletales</taxon>
        <taxon>Sclerodermatineae</taxon>
        <taxon>Pisolithaceae</taxon>
        <taxon>Pisolithus</taxon>
    </lineage>
</organism>
<accession>A0A0C9Z652</accession>
<dbReference type="GO" id="GO:0003677">
    <property type="term" value="F:DNA binding"/>
    <property type="evidence" value="ECO:0007669"/>
    <property type="project" value="TreeGrafter"/>
</dbReference>
<proteinExistence type="predicted"/>
<reference evidence="3" key="2">
    <citation type="submission" date="2015-01" db="EMBL/GenBank/DDBJ databases">
        <title>Evolutionary Origins and Diversification of the Mycorrhizal Mutualists.</title>
        <authorList>
            <consortium name="DOE Joint Genome Institute"/>
            <consortium name="Mycorrhizal Genomics Consortium"/>
            <person name="Kohler A."/>
            <person name="Kuo A."/>
            <person name="Nagy L.G."/>
            <person name="Floudas D."/>
            <person name="Copeland A."/>
            <person name="Barry K.W."/>
            <person name="Cichocki N."/>
            <person name="Veneault-Fourrey C."/>
            <person name="LaButti K."/>
            <person name="Lindquist E.A."/>
            <person name="Lipzen A."/>
            <person name="Lundell T."/>
            <person name="Morin E."/>
            <person name="Murat C."/>
            <person name="Riley R."/>
            <person name="Ohm R."/>
            <person name="Sun H."/>
            <person name="Tunlid A."/>
            <person name="Henrissat B."/>
            <person name="Grigoriev I.V."/>
            <person name="Hibbett D.S."/>
            <person name="Martin F."/>
        </authorList>
    </citation>
    <scope>NUCLEOTIDE SEQUENCE [LARGE SCALE GENOMIC DNA]</scope>
    <source>
        <strain evidence="3">441</strain>
    </source>
</reference>
<dbReference type="HOGENOM" id="CLU_018294_0_0_1"/>
<dbReference type="PANTHER" id="PTHR19303">
    <property type="entry name" value="TRANSPOSON"/>
    <property type="match status" value="1"/>
</dbReference>
<keyword evidence="3" id="KW-1185">Reference proteome</keyword>
<dbReference type="Pfam" id="PF03184">
    <property type="entry name" value="DDE_1"/>
    <property type="match status" value="1"/>
</dbReference>
<name>A0A0C9Z652_9AGAM</name>
<evidence type="ECO:0000259" key="1">
    <source>
        <dbReference type="Pfam" id="PF03184"/>
    </source>
</evidence>
<gene>
    <name evidence="2" type="ORF">PISMIDRAFT_98110</name>
</gene>
<dbReference type="InterPro" id="IPR050863">
    <property type="entry name" value="CenT-Element_Derived"/>
</dbReference>
<evidence type="ECO:0000313" key="2">
    <source>
        <dbReference type="EMBL" id="KIK24661.1"/>
    </source>
</evidence>
<dbReference type="EMBL" id="KN833714">
    <property type="protein sequence ID" value="KIK24661.1"/>
    <property type="molecule type" value="Genomic_DNA"/>
</dbReference>
<protein>
    <recommendedName>
        <fullName evidence="1">DDE-1 domain-containing protein</fullName>
    </recommendedName>
</protein>
<evidence type="ECO:0000313" key="3">
    <source>
        <dbReference type="Proteomes" id="UP000054018"/>
    </source>
</evidence>